<protein>
    <recommendedName>
        <fullName evidence="1">Integrase catalytic domain-containing protein</fullName>
    </recommendedName>
</protein>
<dbReference type="GO" id="GO:0003676">
    <property type="term" value="F:nucleic acid binding"/>
    <property type="evidence" value="ECO:0007669"/>
    <property type="project" value="InterPro"/>
</dbReference>
<dbReference type="OrthoDB" id="10068969at2759"/>
<dbReference type="RefSeq" id="XP_020901224.1">
    <property type="nucleotide sequence ID" value="XM_021045565.2"/>
</dbReference>
<name>A0A913X9N6_EXADI</name>
<dbReference type="InterPro" id="IPR036397">
    <property type="entry name" value="RNaseH_sf"/>
</dbReference>
<dbReference type="Pfam" id="PF18701">
    <property type="entry name" value="DUF5641"/>
    <property type="match status" value="1"/>
</dbReference>
<evidence type="ECO:0000313" key="2">
    <source>
        <dbReference type="EnsemblMetazoa" id="XP_020901224.1"/>
    </source>
</evidence>
<dbReference type="InterPro" id="IPR012337">
    <property type="entry name" value="RNaseH-like_sf"/>
</dbReference>
<dbReference type="AlphaFoldDB" id="A0A913X9N6"/>
<dbReference type="GO" id="GO:0015074">
    <property type="term" value="P:DNA integration"/>
    <property type="evidence" value="ECO:0007669"/>
    <property type="project" value="InterPro"/>
</dbReference>
<dbReference type="PANTHER" id="PTHR47331">
    <property type="entry name" value="PHD-TYPE DOMAIN-CONTAINING PROTEIN"/>
    <property type="match status" value="1"/>
</dbReference>
<proteinExistence type="predicted"/>
<sequence length="406" mass="46916">MKNSTSPFEVKHPVVIPKDDHTTKRLVCHYHHGKQHHKAYGITHNAIRQAGYHIISGRSVVSHVISKCVSCRKARGKFQDQKMADLPSERVTPSPPFTYTGMDVFGPFIIKEGRKELKRWGLIFTCMASRAIHLETLNAMNTESFINALRRFIARRGKVREIRSDQGTNFVGAKYELSSAFQELQEESIKQYLSSQDCDLIHFKMNVPHASHMGGIWERQIRTTRSVLQSLLRDHSTQLDDESLRTLMTEAESIVNNRPLTVENLADPLGAEPLTPNHLLTCKTQVVLPPPGKFESPDLYSRKRWRRVQYLANQFWLRWQKEYCALLQKRQRWTSTKRNVKEGDVVLMSDKDQPRNRWPLALVSKTYPSKDQLVRKVQVTTVKDGLKKTYDRPIHKLVLLIAAEDR</sequence>
<evidence type="ECO:0000259" key="1">
    <source>
        <dbReference type="PROSITE" id="PS50994"/>
    </source>
</evidence>
<dbReference type="KEGG" id="epa:110239811"/>
<dbReference type="SUPFAM" id="SSF53098">
    <property type="entry name" value="Ribonuclease H-like"/>
    <property type="match status" value="1"/>
</dbReference>
<feature type="domain" description="Integrase catalytic" evidence="1">
    <location>
        <begin position="92"/>
        <end position="284"/>
    </location>
</feature>
<accession>A0A913X9N6</accession>
<dbReference type="PROSITE" id="PS50994">
    <property type="entry name" value="INTEGRASE"/>
    <property type="match status" value="1"/>
</dbReference>
<dbReference type="Gene3D" id="3.30.420.10">
    <property type="entry name" value="Ribonuclease H-like superfamily/Ribonuclease H"/>
    <property type="match status" value="1"/>
</dbReference>
<reference evidence="2" key="1">
    <citation type="submission" date="2022-11" db="UniProtKB">
        <authorList>
            <consortium name="EnsemblMetazoa"/>
        </authorList>
    </citation>
    <scope>IDENTIFICATION</scope>
</reference>
<organism evidence="2 3">
    <name type="scientific">Exaiptasia diaphana</name>
    <name type="common">Tropical sea anemone</name>
    <name type="synonym">Aiptasia pulchella</name>
    <dbReference type="NCBI Taxonomy" id="2652724"/>
    <lineage>
        <taxon>Eukaryota</taxon>
        <taxon>Metazoa</taxon>
        <taxon>Cnidaria</taxon>
        <taxon>Anthozoa</taxon>
        <taxon>Hexacorallia</taxon>
        <taxon>Actiniaria</taxon>
        <taxon>Aiptasiidae</taxon>
        <taxon>Exaiptasia</taxon>
    </lineage>
</organism>
<dbReference type="InterPro" id="IPR040676">
    <property type="entry name" value="DUF5641"/>
</dbReference>
<dbReference type="Proteomes" id="UP000887567">
    <property type="component" value="Unplaced"/>
</dbReference>
<dbReference type="EnsemblMetazoa" id="XM_021045565.2">
    <property type="protein sequence ID" value="XP_020901224.1"/>
    <property type="gene ID" value="LOC110239811"/>
</dbReference>
<dbReference type="PANTHER" id="PTHR47331:SF6">
    <property type="entry name" value="DOUBLECORTIN DOMAIN-CONTAINING PROTEIN"/>
    <property type="match status" value="1"/>
</dbReference>
<dbReference type="InterPro" id="IPR001584">
    <property type="entry name" value="Integrase_cat-core"/>
</dbReference>
<evidence type="ECO:0000313" key="3">
    <source>
        <dbReference type="Proteomes" id="UP000887567"/>
    </source>
</evidence>
<keyword evidence="3" id="KW-1185">Reference proteome</keyword>
<dbReference type="OMA" id="PQDMYLR"/>
<dbReference type="GeneID" id="110239811"/>